<protein>
    <submittedName>
        <fullName evidence="1">Uncharacterized protein</fullName>
    </submittedName>
</protein>
<organism evidence="1">
    <name type="scientific">Cryptomonas curvata</name>
    <dbReference type="NCBI Taxonomy" id="233186"/>
    <lineage>
        <taxon>Eukaryota</taxon>
        <taxon>Cryptophyceae</taxon>
        <taxon>Cryptomonadales</taxon>
        <taxon>Cryptomonadaceae</taxon>
        <taxon>Cryptomonas</taxon>
    </lineage>
</organism>
<sequence>MDRGARHDLQFLFAAIFTLNDLTFTIDPALASLHINTYILGDLSQSESHRYFLELIKSLPRECQDLFPLDERSFDRIFYLTGGRMLLIEEYVYQGIRSMPTTRILPNEKTFKAILLAKSGLEQKLTSAGGQPYTSKDLLDVLSAVVNAGCGYVPYMTLIQLVGSAKVDYMIEQNILYYRPESENYSDLQPFPTSSVVTPTGTHALRAMETLLRNLSPKSAENYTDS</sequence>
<dbReference type="PANTHER" id="PTHR37096">
    <property type="entry name" value="YALI0E33429P"/>
    <property type="match status" value="1"/>
</dbReference>
<name>A0A7S0QL78_9CRYP</name>
<accession>A0A7S0QL78</accession>
<dbReference type="InterPro" id="IPR051667">
    <property type="entry name" value="Archaeal_ATPase_domain"/>
</dbReference>
<dbReference type="PANTHER" id="PTHR37096:SF1">
    <property type="entry name" value="AAA+ ATPASE DOMAIN-CONTAINING PROTEIN"/>
    <property type="match status" value="1"/>
</dbReference>
<reference evidence="1" key="1">
    <citation type="submission" date="2021-01" db="EMBL/GenBank/DDBJ databases">
        <authorList>
            <person name="Corre E."/>
            <person name="Pelletier E."/>
            <person name="Niang G."/>
            <person name="Scheremetjew M."/>
            <person name="Finn R."/>
            <person name="Kale V."/>
            <person name="Holt S."/>
            <person name="Cochrane G."/>
            <person name="Meng A."/>
            <person name="Brown T."/>
            <person name="Cohen L."/>
        </authorList>
    </citation>
    <scope>NUCLEOTIDE SEQUENCE</scope>
    <source>
        <strain evidence="1">CCAP979/52</strain>
    </source>
</reference>
<proteinExistence type="predicted"/>
<dbReference type="AlphaFoldDB" id="A0A7S0QL78"/>
<gene>
    <name evidence="1" type="ORF">CCUR1050_LOCUS14304</name>
</gene>
<evidence type="ECO:0000313" key="1">
    <source>
        <dbReference type="EMBL" id="CAD8636622.1"/>
    </source>
</evidence>
<dbReference type="EMBL" id="HBEZ01025901">
    <property type="protein sequence ID" value="CAD8636622.1"/>
    <property type="molecule type" value="Transcribed_RNA"/>
</dbReference>